<evidence type="ECO:0008006" key="3">
    <source>
        <dbReference type="Google" id="ProtNLM"/>
    </source>
</evidence>
<accession>A0ABX2TJY1</accession>
<organism evidence="1 2">
    <name type="scientific">Azospirillum oleiclasticum</name>
    <dbReference type="NCBI Taxonomy" id="2735135"/>
    <lineage>
        <taxon>Bacteria</taxon>
        <taxon>Pseudomonadati</taxon>
        <taxon>Pseudomonadota</taxon>
        <taxon>Alphaproteobacteria</taxon>
        <taxon>Rhodospirillales</taxon>
        <taxon>Azospirillaceae</taxon>
        <taxon>Azospirillum</taxon>
    </lineage>
</organism>
<name>A0ABX2TJY1_9PROT</name>
<dbReference type="Proteomes" id="UP000584642">
    <property type="component" value="Unassembled WGS sequence"/>
</dbReference>
<reference evidence="1 2" key="1">
    <citation type="submission" date="2020-05" db="EMBL/GenBank/DDBJ databases">
        <title>Azospirillum oleiclasticum sp. nov, a nitrogen-fixing and heavy crude oil-emulsifying bacterium isolated from the crude oil of Yumen Oilfield.</title>
        <authorList>
            <person name="Wu D."/>
            <person name="Cai M."/>
            <person name="Zhang X."/>
        </authorList>
    </citation>
    <scope>NUCLEOTIDE SEQUENCE [LARGE SCALE GENOMIC DNA]</scope>
    <source>
        <strain evidence="1 2">ROY-1-1-2</strain>
    </source>
</reference>
<dbReference type="Pfam" id="PF07704">
    <property type="entry name" value="PSK_trans_fac"/>
    <property type="match status" value="1"/>
</dbReference>
<evidence type="ECO:0000313" key="2">
    <source>
        <dbReference type="Proteomes" id="UP000584642"/>
    </source>
</evidence>
<dbReference type="InterPro" id="IPR011660">
    <property type="entry name" value="VapB-like"/>
</dbReference>
<proteinExistence type="predicted"/>
<keyword evidence="2" id="KW-1185">Reference proteome</keyword>
<dbReference type="EMBL" id="JABFDB010000042">
    <property type="protein sequence ID" value="NYZ24660.1"/>
    <property type="molecule type" value="Genomic_DNA"/>
</dbReference>
<evidence type="ECO:0000313" key="1">
    <source>
        <dbReference type="EMBL" id="NYZ24660.1"/>
    </source>
</evidence>
<protein>
    <recommendedName>
        <fullName evidence="3">Ribbon-helix-helix protein CopG domain-containing protein</fullName>
    </recommendedName>
</protein>
<gene>
    <name evidence="1" type="ORF">HND93_33570</name>
</gene>
<sequence length="105" mass="11223">MTLRIADPGLVAKIDRLARMTGLGPAQAVETAVDQMLAGRESEAGDDAVWEQATAILAELDRIPDRPGTAPASADAWLTENQEALESSNAYVEARGMPLANSRRF</sequence>
<dbReference type="RefSeq" id="WP_180286437.1">
    <property type="nucleotide sequence ID" value="NZ_JABFDB010000042.1"/>
</dbReference>
<comment type="caution">
    <text evidence="1">The sequence shown here is derived from an EMBL/GenBank/DDBJ whole genome shotgun (WGS) entry which is preliminary data.</text>
</comment>